<dbReference type="InterPro" id="IPR011344">
    <property type="entry name" value="ssDNA-bd"/>
</dbReference>
<dbReference type="STRING" id="883081.HMPREF9698_00705"/>
<feature type="short sequence motif" description="Important for interaction with partner proteins" evidence="2">
    <location>
        <begin position="178"/>
        <end position="183"/>
    </location>
</feature>
<feature type="compositionally biased region" description="Low complexity" evidence="4">
    <location>
        <begin position="133"/>
        <end position="152"/>
    </location>
</feature>
<sequence length="183" mass="20366">MINNVTLVGRLTRDAELRYTGNGTAVTSFTIAADRPFKNSQGNRDADFINCVAWRRTAETVASFTKKGSLVGVVGRIQTRNYENNEGRTVYVTEVVVESFQMLEPKSVTDSRRSQSDQTGGNYQGQNQSFNTQNSNAFNQNQGQNNNSFGQGDNPFDQNDSQDEDPFEADDDSIHISDDDLPF</sequence>
<feature type="region of interest" description="Disordered" evidence="4">
    <location>
        <begin position="105"/>
        <end position="183"/>
    </location>
</feature>
<evidence type="ECO:0000256" key="2">
    <source>
        <dbReference type="HAMAP-Rule" id="MF_00984"/>
    </source>
</evidence>
<dbReference type="CDD" id="cd04496">
    <property type="entry name" value="SSB_OBF"/>
    <property type="match status" value="1"/>
</dbReference>
<dbReference type="eggNOG" id="COG0629">
    <property type="taxonomic scope" value="Bacteria"/>
</dbReference>
<reference evidence="5 6" key="1">
    <citation type="submission" date="2012-09" db="EMBL/GenBank/DDBJ databases">
        <title>The Genome Sequence of Alloiococcus otitis ATCC 51267.</title>
        <authorList>
            <consortium name="The Broad Institute Genome Sequencing Platform"/>
            <person name="Earl A."/>
            <person name="Ward D."/>
            <person name="Feldgarden M."/>
            <person name="Gevers D."/>
            <person name="Huys G."/>
            <person name="Walker B."/>
            <person name="Young S.K."/>
            <person name="Zeng Q."/>
            <person name="Gargeya S."/>
            <person name="Fitzgerald M."/>
            <person name="Haas B."/>
            <person name="Abouelleil A."/>
            <person name="Alvarado L."/>
            <person name="Arachchi H.M."/>
            <person name="Berlin A.M."/>
            <person name="Chapman S.B."/>
            <person name="Goldberg J."/>
            <person name="Griggs A."/>
            <person name="Gujja S."/>
            <person name="Hansen M."/>
            <person name="Howarth C."/>
            <person name="Imamovic A."/>
            <person name="Larimer J."/>
            <person name="McCowen C."/>
            <person name="Montmayeur A."/>
            <person name="Murphy C."/>
            <person name="Neiman D."/>
            <person name="Pearson M."/>
            <person name="Priest M."/>
            <person name="Roberts A."/>
            <person name="Saif S."/>
            <person name="Shea T."/>
            <person name="Sisk P."/>
            <person name="Sykes S."/>
            <person name="Wortman J."/>
            <person name="Nusbaum C."/>
            <person name="Birren B."/>
        </authorList>
    </citation>
    <scope>NUCLEOTIDE SEQUENCE [LARGE SCALE GENOMIC DNA]</scope>
    <source>
        <strain evidence="5 6">ATCC 51267</strain>
    </source>
</reference>
<dbReference type="InterPro" id="IPR000424">
    <property type="entry name" value="Primosome_PriB/ssb"/>
</dbReference>
<protein>
    <recommendedName>
        <fullName evidence="2 3">Single-stranded DNA-binding protein</fullName>
        <shortName evidence="2">SSB</shortName>
    </recommendedName>
</protein>
<keyword evidence="2" id="KW-0235">DNA replication</keyword>
<keyword evidence="6" id="KW-1185">Reference proteome</keyword>
<evidence type="ECO:0000256" key="1">
    <source>
        <dbReference type="ARBA" id="ARBA00023125"/>
    </source>
</evidence>
<comment type="caution">
    <text evidence="2">Lacks conserved residue(s) required for the propagation of feature annotation.</text>
</comment>
<dbReference type="EMBL" id="AGXA01000016">
    <property type="protein sequence ID" value="EKU93757.1"/>
    <property type="molecule type" value="Genomic_DNA"/>
</dbReference>
<dbReference type="GO" id="GO:0006260">
    <property type="term" value="P:DNA replication"/>
    <property type="evidence" value="ECO:0007669"/>
    <property type="project" value="UniProtKB-UniRule"/>
</dbReference>
<feature type="compositionally biased region" description="Basic and acidic residues" evidence="4">
    <location>
        <begin position="172"/>
        <end position="183"/>
    </location>
</feature>
<keyword evidence="1 2" id="KW-0238">DNA-binding</keyword>
<comment type="caution">
    <text evidence="5">The sequence shown here is derived from an EMBL/GenBank/DDBJ whole genome shotgun (WGS) entry which is preliminary data.</text>
</comment>
<evidence type="ECO:0000313" key="5">
    <source>
        <dbReference type="EMBL" id="EKU93757.1"/>
    </source>
</evidence>
<keyword evidence="2" id="KW-0234">DNA repair</keyword>
<dbReference type="GO" id="GO:0003697">
    <property type="term" value="F:single-stranded DNA binding"/>
    <property type="evidence" value="ECO:0007669"/>
    <property type="project" value="UniProtKB-UniRule"/>
</dbReference>
<dbReference type="HAMAP" id="MF_00984">
    <property type="entry name" value="SSB"/>
    <property type="match status" value="1"/>
</dbReference>
<evidence type="ECO:0000256" key="4">
    <source>
        <dbReference type="SAM" id="MobiDB-lite"/>
    </source>
</evidence>
<dbReference type="AlphaFoldDB" id="K9ES07"/>
<dbReference type="GO" id="GO:0006281">
    <property type="term" value="P:DNA repair"/>
    <property type="evidence" value="ECO:0007669"/>
    <property type="project" value="UniProtKB-UniRule"/>
</dbReference>
<dbReference type="RefSeq" id="WP_003777414.1">
    <property type="nucleotide sequence ID" value="NZ_JH992958.1"/>
</dbReference>
<dbReference type="SUPFAM" id="SSF50249">
    <property type="entry name" value="Nucleic acid-binding proteins"/>
    <property type="match status" value="1"/>
</dbReference>
<gene>
    <name evidence="5" type="ORF">HMPREF9698_00705</name>
</gene>
<dbReference type="PROSITE" id="PS50935">
    <property type="entry name" value="SSB"/>
    <property type="match status" value="1"/>
</dbReference>
<dbReference type="PANTHER" id="PTHR10302">
    <property type="entry name" value="SINGLE-STRANDED DNA-BINDING PROTEIN"/>
    <property type="match status" value="1"/>
</dbReference>
<feature type="compositionally biased region" description="Polar residues" evidence="4">
    <location>
        <begin position="116"/>
        <end position="132"/>
    </location>
</feature>
<dbReference type="GO" id="GO:0009295">
    <property type="term" value="C:nucleoid"/>
    <property type="evidence" value="ECO:0007669"/>
    <property type="project" value="TreeGrafter"/>
</dbReference>
<accession>K9ES07</accession>
<organism evidence="5 6">
    <name type="scientific">Alloiococcus otitis ATCC 51267</name>
    <dbReference type="NCBI Taxonomy" id="883081"/>
    <lineage>
        <taxon>Bacteria</taxon>
        <taxon>Bacillati</taxon>
        <taxon>Bacillota</taxon>
        <taxon>Bacilli</taxon>
        <taxon>Lactobacillales</taxon>
        <taxon>Carnobacteriaceae</taxon>
        <taxon>Alloiococcus</taxon>
    </lineage>
</organism>
<dbReference type="PATRIC" id="fig|883081.3.peg.703"/>
<dbReference type="Gene3D" id="2.40.50.140">
    <property type="entry name" value="Nucleic acid-binding proteins"/>
    <property type="match status" value="1"/>
</dbReference>
<keyword evidence="2" id="KW-0227">DNA damage</keyword>
<dbReference type="HOGENOM" id="CLU_078758_6_2_9"/>
<feature type="compositionally biased region" description="Acidic residues" evidence="4">
    <location>
        <begin position="160"/>
        <end position="171"/>
    </location>
</feature>
<dbReference type="Proteomes" id="UP000009875">
    <property type="component" value="Unassembled WGS sequence"/>
</dbReference>
<dbReference type="NCBIfam" id="TIGR00621">
    <property type="entry name" value="ssb"/>
    <property type="match status" value="1"/>
</dbReference>
<comment type="function">
    <text evidence="2">Plays an important role in DNA replication, recombination and repair. Binds to ssDNA and to an array of partner proteins to recruit them to their sites of action during DNA metabolism.</text>
</comment>
<comment type="subunit">
    <text evidence="2">Homotetramer.</text>
</comment>
<dbReference type="OrthoDB" id="9809878at2"/>
<proteinExistence type="inferred from homology"/>
<dbReference type="GO" id="GO:0006310">
    <property type="term" value="P:DNA recombination"/>
    <property type="evidence" value="ECO:0007669"/>
    <property type="project" value="UniProtKB-UniRule"/>
</dbReference>
<dbReference type="PANTHER" id="PTHR10302:SF27">
    <property type="entry name" value="SINGLE-STRANDED DNA-BINDING PROTEIN"/>
    <property type="match status" value="1"/>
</dbReference>
<evidence type="ECO:0000256" key="3">
    <source>
        <dbReference type="RuleBase" id="RU000524"/>
    </source>
</evidence>
<dbReference type="InterPro" id="IPR012340">
    <property type="entry name" value="NA-bd_OB-fold"/>
</dbReference>
<keyword evidence="2" id="KW-0233">DNA recombination</keyword>
<name>K9ES07_9LACT</name>
<evidence type="ECO:0000313" key="6">
    <source>
        <dbReference type="Proteomes" id="UP000009875"/>
    </source>
</evidence>
<dbReference type="Pfam" id="PF00436">
    <property type="entry name" value="SSB"/>
    <property type="match status" value="1"/>
</dbReference>